<name>A0A915DQS1_9BILA</name>
<evidence type="ECO:0000256" key="3">
    <source>
        <dbReference type="ARBA" id="ARBA00022771"/>
    </source>
</evidence>
<keyword evidence="8" id="KW-0408">Iron</keyword>
<keyword evidence="11" id="KW-0539">Nucleus</keyword>
<evidence type="ECO:0000256" key="5">
    <source>
        <dbReference type="ARBA" id="ARBA00022853"/>
    </source>
</evidence>
<dbReference type="PROSITE" id="PS01359">
    <property type="entry name" value="ZF_PHD_1"/>
    <property type="match status" value="1"/>
</dbReference>
<dbReference type="InterPro" id="IPR013083">
    <property type="entry name" value="Znf_RING/FYVE/PHD"/>
</dbReference>
<keyword evidence="14" id="KW-1185">Reference proteome</keyword>
<dbReference type="InterPro" id="IPR003347">
    <property type="entry name" value="JmjC_dom"/>
</dbReference>
<dbReference type="Gene3D" id="1.20.58.1360">
    <property type="match status" value="1"/>
</dbReference>
<dbReference type="GO" id="GO:0005634">
    <property type="term" value="C:nucleus"/>
    <property type="evidence" value="ECO:0007669"/>
    <property type="project" value="UniProtKB-SubCell"/>
</dbReference>
<keyword evidence="10" id="KW-0804">Transcription</keyword>
<feature type="region of interest" description="Disordered" evidence="12">
    <location>
        <begin position="1"/>
        <end position="74"/>
    </location>
</feature>
<organism evidence="14 15">
    <name type="scientific">Ditylenchus dipsaci</name>
    <dbReference type="NCBI Taxonomy" id="166011"/>
    <lineage>
        <taxon>Eukaryota</taxon>
        <taxon>Metazoa</taxon>
        <taxon>Ecdysozoa</taxon>
        <taxon>Nematoda</taxon>
        <taxon>Chromadorea</taxon>
        <taxon>Rhabditida</taxon>
        <taxon>Tylenchina</taxon>
        <taxon>Tylenchomorpha</taxon>
        <taxon>Sphaerularioidea</taxon>
        <taxon>Anguinidae</taxon>
        <taxon>Anguininae</taxon>
        <taxon>Ditylenchus</taxon>
    </lineage>
</organism>
<dbReference type="InterPro" id="IPR019786">
    <property type="entry name" value="Zinc_finger_PHD-type_CS"/>
</dbReference>
<dbReference type="PROSITE" id="PS51184">
    <property type="entry name" value="JMJC"/>
    <property type="match status" value="1"/>
</dbReference>
<comment type="subcellular location">
    <subcellularLocation>
        <location evidence="1">Nucleus</location>
    </subcellularLocation>
</comment>
<dbReference type="PANTHER" id="PTHR23123">
    <property type="entry name" value="PHD/F-BOX CONTAINING PROTEIN"/>
    <property type="match status" value="1"/>
</dbReference>
<evidence type="ECO:0000256" key="6">
    <source>
        <dbReference type="ARBA" id="ARBA00022964"/>
    </source>
</evidence>
<evidence type="ECO:0000256" key="7">
    <source>
        <dbReference type="ARBA" id="ARBA00023002"/>
    </source>
</evidence>
<evidence type="ECO:0000313" key="14">
    <source>
        <dbReference type="Proteomes" id="UP000887574"/>
    </source>
</evidence>
<feature type="compositionally biased region" description="Polar residues" evidence="12">
    <location>
        <begin position="1"/>
        <end position="12"/>
    </location>
</feature>
<dbReference type="Gene3D" id="2.60.120.650">
    <property type="entry name" value="Cupin"/>
    <property type="match status" value="1"/>
</dbReference>
<keyword evidence="2" id="KW-0479">Metal-binding</keyword>
<dbReference type="SUPFAM" id="SSF57903">
    <property type="entry name" value="FYVE/PHD zinc finger"/>
    <property type="match status" value="1"/>
</dbReference>
<accession>A0A915DQS1</accession>
<evidence type="ECO:0000256" key="12">
    <source>
        <dbReference type="SAM" id="MobiDB-lite"/>
    </source>
</evidence>
<feature type="domain" description="JmjC" evidence="13">
    <location>
        <begin position="324"/>
        <end position="473"/>
    </location>
</feature>
<dbReference type="CDD" id="cd15517">
    <property type="entry name" value="PHD_TCF19_like"/>
    <property type="match status" value="1"/>
</dbReference>
<evidence type="ECO:0000256" key="10">
    <source>
        <dbReference type="ARBA" id="ARBA00023163"/>
    </source>
</evidence>
<dbReference type="Proteomes" id="UP000887574">
    <property type="component" value="Unplaced"/>
</dbReference>
<dbReference type="GO" id="GO:0006325">
    <property type="term" value="P:chromatin organization"/>
    <property type="evidence" value="ECO:0007669"/>
    <property type="project" value="UniProtKB-KW"/>
</dbReference>
<dbReference type="GO" id="GO:0008270">
    <property type="term" value="F:zinc ion binding"/>
    <property type="evidence" value="ECO:0007669"/>
    <property type="project" value="UniProtKB-KW"/>
</dbReference>
<dbReference type="InterPro" id="IPR011011">
    <property type="entry name" value="Znf_FYVE_PHD"/>
</dbReference>
<evidence type="ECO:0000256" key="1">
    <source>
        <dbReference type="ARBA" id="ARBA00004123"/>
    </source>
</evidence>
<evidence type="ECO:0000259" key="13">
    <source>
        <dbReference type="PROSITE" id="PS51184"/>
    </source>
</evidence>
<evidence type="ECO:0000313" key="15">
    <source>
        <dbReference type="WBParaSite" id="jg22648"/>
    </source>
</evidence>
<evidence type="ECO:0000256" key="4">
    <source>
        <dbReference type="ARBA" id="ARBA00022833"/>
    </source>
</evidence>
<protein>
    <submittedName>
        <fullName evidence="15">JmjC domain-containing protein</fullName>
    </submittedName>
</protein>
<dbReference type="AlphaFoldDB" id="A0A915DQS1"/>
<evidence type="ECO:0000256" key="11">
    <source>
        <dbReference type="ARBA" id="ARBA00023242"/>
    </source>
</evidence>
<keyword evidence="4" id="KW-0862">Zinc</keyword>
<keyword evidence="7" id="KW-0560">Oxidoreductase</keyword>
<sequence length="619" mass="71154">MDPHLASTSTYDPNEAVSDENTDFGDVNQLRLQRAKDTDSDHTEPRKDYDQKEANSVQGGDLNVDSEDQPEDLPVLTDIPTVHQSSECELCWPEVQKSNEQDESTVKARKLNREEDWISWIQCEVCSKWFHCRCVKVEDFMMPLIQSYHCVNCSVTNGPSKMKEQRNPHRHEFYKDNQGKKPAQIGTKAFVDNFKLIHMSIPEAPQEVVKVFENGTEFMQHFDDKNEWKISYKVLNKKGLGLKMPPPDFQLDDVIQILGARLQVDTIDVYAQQTYKMSLESFREVWKGDRSRLYNILSLEFSDTPLEGIVKSPKLARNLSWACKFWPKASKQEELGEGIGGSRILEDCNSEFRQFHDDSKPFVEHFCLVGMEGSFTDFHIDFGGSSVWYHVFLGEKVFYIAMPTEENLCAFIEHQSNTPGQLMRVHVKQGETLFIPSGVIHAVFTPLDSLVFGGNFLHCLNVAMQLSLETLNYFDPRSISRINQMEEEANLDYRWSVLDTLKEANHDENSVDEYIMSAVEALIPKLTHWLQTEQEGEKKPTFIKFSKILKELEKAYKNQKGLKRRLVESAGHESPISASDEDDEEEEFSAKGKIRLKLKIKCKHILGSIFDTEGFFPQT</sequence>
<dbReference type="SUPFAM" id="SSF51197">
    <property type="entry name" value="Clavaminate synthase-like"/>
    <property type="match status" value="1"/>
</dbReference>
<dbReference type="GO" id="GO:0051213">
    <property type="term" value="F:dioxygenase activity"/>
    <property type="evidence" value="ECO:0007669"/>
    <property type="project" value="UniProtKB-KW"/>
</dbReference>
<keyword evidence="5" id="KW-0156">Chromatin regulator</keyword>
<reference evidence="15" key="1">
    <citation type="submission" date="2022-11" db="UniProtKB">
        <authorList>
            <consortium name="WormBaseParasite"/>
        </authorList>
    </citation>
    <scope>IDENTIFICATION</scope>
</reference>
<dbReference type="Gene3D" id="3.30.40.10">
    <property type="entry name" value="Zinc/RING finger domain, C3HC4 (zinc finger)"/>
    <property type="match status" value="1"/>
</dbReference>
<proteinExistence type="predicted"/>
<evidence type="ECO:0000256" key="2">
    <source>
        <dbReference type="ARBA" id="ARBA00022723"/>
    </source>
</evidence>
<feature type="compositionally biased region" description="Basic and acidic residues" evidence="12">
    <location>
        <begin position="34"/>
        <end position="53"/>
    </location>
</feature>
<evidence type="ECO:0000256" key="9">
    <source>
        <dbReference type="ARBA" id="ARBA00023015"/>
    </source>
</evidence>
<keyword evidence="3" id="KW-0863">Zinc-finger</keyword>
<dbReference type="InterPro" id="IPR050690">
    <property type="entry name" value="JHDM1_Histone_Demethylase"/>
</dbReference>
<evidence type="ECO:0000256" key="8">
    <source>
        <dbReference type="ARBA" id="ARBA00023004"/>
    </source>
</evidence>
<dbReference type="InterPro" id="IPR041070">
    <property type="entry name" value="JHD"/>
</dbReference>
<dbReference type="Pfam" id="PF17811">
    <property type="entry name" value="JHD"/>
    <property type="match status" value="1"/>
</dbReference>
<keyword evidence="6" id="KW-0223">Dioxygenase</keyword>
<keyword evidence="9" id="KW-0805">Transcription regulation</keyword>
<dbReference type="WBParaSite" id="jg22648">
    <property type="protein sequence ID" value="jg22648"/>
    <property type="gene ID" value="jg22648"/>
</dbReference>
<dbReference type="SMART" id="SM00558">
    <property type="entry name" value="JmjC"/>
    <property type="match status" value="1"/>
</dbReference>